<feature type="transmembrane region" description="Helical" evidence="6">
    <location>
        <begin position="414"/>
        <end position="434"/>
    </location>
</feature>
<feature type="transmembrane region" description="Helical" evidence="6">
    <location>
        <begin position="324"/>
        <end position="341"/>
    </location>
</feature>
<evidence type="ECO:0000256" key="2">
    <source>
        <dbReference type="ARBA" id="ARBA00022475"/>
    </source>
</evidence>
<dbReference type="NCBIfam" id="TIGR00361">
    <property type="entry name" value="ComEC_Rec2"/>
    <property type="match status" value="1"/>
</dbReference>
<evidence type="ECO:0000256" key="4">
    <source>
        <dbReference type="ARBA" id="ARBA00022989"/>
    </source>
</evidence>
<keyword evidence="5 6" id="KW-0472">Membrane</keyword>
<keyword evidence="4 6" id="KW-1133">Transmembrane helix</keyword>
<name>A0A7U3YN66_DESPD</name>
<dbReference type="InterPro" id="IPR004797">
    <property type="entry name" value="Competence_ComEC/Rec2"/>
</dbReference>
<dbReference type="Gene3D" id="3.60.15.10">
    <property type="entry name" value="Ribonuclease Z/Hydroxyacylglutathione hydrolase-like"/>
    <property type="match status" value="1"/>
</dbReference>
<dbReference type="EMBL" id="CP002364">
    <property type="protein sequence ID" value="ADW18470.1"/>
    <property type="molecule type" value="Genomic_DNA"/>
</dbReference>
<gene>
    <name evidence="8" type="ordered locus">Despr_2327</name>
</gene>
<dbReference type="RefSeq" id="WP_015725008.1">
    <property type="nucleotide sequence ID" value="NC_014972.1"/>
</dbReference>
<keyword evidence="9" id="KW-1185">Reference proteome</keyword>
<dbReference type="CDD" id="cd07731">
    <property type="entry name" value="ComA-like_MBL-fold"/>
    <property type="match status" value="1"/>
</dbReference>
<evidence type="ECO:0000313" key="8">
    <source>
        <dbReference type="EMBL" id="ADW18470.1"/>
    </source>
</evidence>
<feature type="transmembrane region" description="Helical" evidence="6">
    <location>
        <begin position="348"/>
        <end position="367"/>
    </location>
</feature>
<dbReference type="InterPro" id="IPR052159">
    <property type="entry name" value="Competence_DNA_uptake"/>
</dbReference>
<feature type="transmembrane region" description="Helical" evidence="6">
    <location>
        <begin position="300"/>
        <end position="318"/>
    </location>
</feature>
<evidence type="ECO:0000259" key="7">
    <source>
        <dbReference type="SMART" id="SM00849"/>
    </source>
</evidence>
<evidence type="ECO:0000256" key="5">
    <source>
        <dbReference type="ARBA" id="ARBA00023136"/>
    </source>
</evidence>
<dbReference type="Pfam" id="PF03772">
    <property type="entry name" value="Competence"/>
    <property type="match status" value="1"/>
</dbReference>
<feature type="transmembrane region" description="Helical" evidence="6">
    <location>
        <begin position="263"/>
        <end position="288"/>
    </location>
</feature>
<dbReference type="PANTHER" id="PTHR30619:SF1">
    <property type="entry name" value="RECOMBINATION PROTEIN 2"/>
    <property type="match status" value="1"/>
</dbReference>
<dbReference type="Pfam" id="PF00753">
    <property type="entry name" value="Lactamase_B"/>
    <property type="match status" value="1"/>
</dbReference>
<feature type="transmembrane region" description="Helical" evidence="6">
    <location>
        <begin position="501"/>
        <end position="522"/>
    </location>
</feature>
<dbReference type="InterPro" id="IPR025405">
    <property type="entry name" value="DUF4131"/>
</dbReference>
<dbReference type="NCBIfam" id="TIGR00360">
    <property type="entry name" value="ComEC_N-term"/>
    <property type="match status" value="1"/>
</dbReference>
<evidence type="ECO:0000256" key="3">
    <source>
        <dbReference type="ARBA" id="ARBA00022692"/>
    </source>
</evidence>
<protein>
    <submittedName>
        <fullName evidence="8">DNA internalization-related competence protein ComEC/Rec2</fullName>
    </submittedName>
</protein>
<comment type="subcellular location">
    <subcellularLocation>
        <location evidence="1">Cell membrane</location>
        <topology evidence="1">Multi-pass membrane protein</topology>
    </subcellularLocation>
</comment>
<feature type="domain" description="Metallo-beta-lactamase" evidence="7">
    <location>
        <begin position="569"/>
        <end position="748"/>
    </location>
</feature>
<evidence type="ECO:0000256" key="6">
    <source>
        <dbReference type="SAM" id="Phobius"/>
    </source>
</evidence>
<dbReference type="AlphaFoldDB" id="A0A7U3YN66"/>
<evidence type="ECO:0000256" key="1">
    <source>
        <dbReference type="ARBA" id="ARBA00004651"/>
    </source>
</evidence>
<reference evidence="8 9" key="1">
    <citation type="journal article" date="2011" name="Stand. Genomic Sci.">
        <title>Complete genome sequence of Desulfobulbus propionicus type strain (1pr3).</title>
        <authorList>
            <person name="Pagani I."/>
            <person name="Lapidus A."/>
            <person name="Nolan M."/>
            <person name="Lucas S."/>
            <person name="Hammon N."/>
            <person name="Deshpande S."/>
            <person name="Cheng J.F."/>
            <person name="Chertkov O."/>
            <person name="Davenport K."/>
            <person name="Tapia R."/>
            <person name="Han C."/>
            <person name="Goodwin L."/>
            <person name="Pitluck S."/>
            <person name="Liolios K."/>
            <person name="Mavromatis K."/>
            <person name="Ivanova N."/>
            <person name="Mikhailova N."/>
            <person name="Pati A."/>
            <person name="Chen A."/>
            <person name="Palaniappan K."/>
            <person name="Land M."/>
            <person name="Hauser L."/>
            <person name="Chang Y.J."/>
            <person name="Jeffries C.D."/>
            <person name="Detter J.C."/>
            <person name="Brambilla E."/>
            <person name="Kannan K.P."/>
            <person name="Djao O.D."/>
            <person name="Rohde M."/>
            <person name="Pukall R."/>
            <person name="Spring S."/>
            <person name="Goker M."/>
            <person name="Sikorski J."/>
            <person name="Woyke T."/>
            <person name="Bristow J."/>
            <person name="Eisen J.A."/>
            <person name="Markowitz V."/>
            <person name="Hugenholtz P."/>
            <person name="Kyrpides N.C."/>
            <person name="Klenk H.P."/>
        </authorList>
    </citation>
    <scope>NUCLEOTIDE SEQUENCE [LARGE SCALE GENOMIC DNA]</scope>
    <source>
        <strain evidence="9">ATCC 33891 / DSM 2032 / 1pr3</strain>
    </source>
</reference>
<dbReference type="InterPro" id="IPR035681">
    <property type="entry name" value="ComA-like_MBL"/>
</dbReference>
<organism evidence="8 9">
    <name type="scientific">Desulfobulbus propionicus (strain ATCC 33891 / DSM 2032 / VKM B-1956 / 1pr3)</name>
    <dbReference type="NCBI Taxonomy" id="577650"/>
    <lineage>
        <taxon>Bacteria</taxon>
        <taxon>Pseudomonadati</taxon>
        <taxon>Thermodesulfobacteriota</taxon>
        <taxon>Desulfobulbia</taxon>
        <taxon>Desulfobulbales</taxon>
        <taxon>Desulfobulbaceae</taxon>
        <taxon>Desulfobulbus</taxon>
    </lineage>
</organism>
<dbReference type="InterPro" id="IPR001279">
    <property type="entry name" value="Metallo-B-lactamas"/>
</dbReference>
<dbReference type="GO" id="GO:0030420">
    <property type="term" value="P:establishment of competence for transformation"/>
    <property type="evidence" value="ECO:0007669"/>
    <property type="project" value="InterPro"/>
</dbReference>
<dbReference type="GO" id="GO:0005886">
    <property type="term" value="C:plasma membrane"/>
    <property type="evidence" value="ECO:0007669"/>
    <property type="project" value="UniProtKB-SubCell"/>
</dbReference>
<dbReference type="SMART" id="SM00849">
    <property type="entry name" value="Lactamase_B"/>
    <property type="match status" value="1"/>
</dbReference>
<dbReference type="SUPFAM" id="SSF56281">
    <property type="entry name" value="Metallo-hydrolase/oxidoreductase"/>
    <property type="match status" value="1"/>
</dbReference>
<dbReference type="InterPro" id="IPR004477">
    <property type="entry name" value="ComEC_N"/>
</dbReference>
<keyword evidence="3 6" id="KW-0812">Transmembrane</keyword>
<dbReference type="Proteomes" id="UP000006365">
    <property type="component" value="Chromosome"/>
</dbReference>
<dbReference type="InterPro" id="IPR036866">
    <property type="entry name" value="RibonucZ/Hydroxyglut_hydro"/>
</dbReference>
<sequence>MRDNLLLCVTLCFIAGASTAFHAHGMLRHQPLICEALPLLLVLAIIAWRLPRRHAPLTTLPFFFLAGLLHTHLALQPNSDSHHISNRITARTQVTLVGRIVAMPEFDGDKTRFELAIESLLIHDRTARSPFQPSRGSILLSVPGRLAPEFTPGTMTMVVATVDRIRNYQTPGAFDYRLQMAAKSLRCSGWISSTSAVLLVGDSNNSFWRTLRFVPEQVRQRIAQALDHQFEADLAGLYQALLIGSLSNVSPQLLEAFKENGTFHILSISGLHFSLLGLFSTALFTFLLKRSQWLLLHTHVPTLALALTAPLLFFYTFIAGLNIPAIRALAMALLVLFAVILRRQRSLLPLIAAAALVVLAISPLALFTASFQLSFAAVLSINLIYPRLPILISDADTEHAWYKQLQTGLKTVQSLLYVSLAATAGTVPILLYHFNRFSLIGPLMNLLIEPLLCLWALPFGLVAIPFIWLAPDLSHVLFYLGSLGIELAVGMTNWADGFSFASVWTITPNIWEIVLYVSLLWLLLQRRLTMRRTLLTASLTVLLLGLFTRGLWRPPTRDELAVYFLDIGQGTATLLQLPGGKNILVDGGGYRTERFDPGQSIIAPFLWRQRIWRLDDLIVTHPHGDHYNGLPFVVGRFKPRRLIVNDDPGKEPAYDRFLSKVRQAGIPIQTAVAGGFLQQDNMLRVHCLGMPGLLDNASWSTNDRSLVLHVQYGKHGFLLPADIGIPSENRLLQSPVPLRAEVLLAPHHGSRTSGGPDFIAAVDPALIVVSTGQRQGISLPLSAHLERWRQKNILALITAQDGTITCRTDGNTLRVSSFNGKCFDFDAVTGKFVEKKRGLKEKILCGILNN</sequence>
<accession>A0A7U3YN66</accession>
<dbReference type="KEGG" id="dpr:Despr_2327"/>
<keyword evidence="2" id="KW-1003">Cell membrane</keyword>
<dbReference type="PANTHER" id="PTHR30619">
    <property type="entry name" value="DNA INTERNALIZATION/COMPETENCE PROTEIN COMEC/REC2"/>
    <property type="match status" value="1"/>
</dbReference>
<feature type="transmembrane region" description="Helical" evidence="6">
    <location>
        <begin position="534"/>
        <end position="552"/>
    </location>
</feature>
<evidence type="ECO:0000313" key="9">
    <source>
        <dbReference type="Proteomes" id="UP000006365"/>
    </source>
</evidence>
<proteinExistence type="predicted"/>
<feature type="transmembrane region" description="Helical" evidence="6">
    <location>
        <begin position="446"/>
        <end position="469"/>
    </location>
</feature>
<dbReference type="Pfam" id="PF13567">
    <property type="entry name" value="DUF4131"/>
    <property type="match status" value="1"/>
</dbReference>